<feature type="signal peptide" evidence="1">
    <location>
        <begin position="1"/>
        <end position="18"/>
    </location>
</feature>
<sequence length="149" mass="16062">MIKKLLIVLLMIPMLVSAASSSSSFGLGIILGEPTGISFKKWLTMDSAIDGAAAWSFVGDAALRLHADYLLHTSSLDNLSHEGVLFYYGIGIKVKFAAQSQVGGRIPLGITYEFPKAPLDAFFEIVPGLELIPATKFTLAGAIGMRYYF</sequence>
<evidence type="ECO:0008006" key="3">
    <source>
        <dbReference type="Google" id="ProtNLM"/>
    </source>
</evidence>
<dbReference type="EMBL" id="DRQG01000024">
    <property type="protein sequence ID" value="HGY54666.1"/>
    <property type="molecule type" value="Genomic_DNA"/>
</dbReference>
<evidence type="ECO:0000313" key="2">
    <source>
        <dbReference type="EMBL" id="HGY54666.1"/>
    </source>
</evidence>
<protein>
    <recommendedName>
        <fullName evidence="3">DUF3996 domain-containing protein</fullName>
    </recommendedName>
</protein>
<dbReference type="Proteomes" id="UP000885779">
    <property type="component" value="Unassembled WGS sequence"/>
</dbReference>
<dbReference type="AlphaFoldDB" id="A0A7V4TYD8"/>
<comment type="caution">
    <text evidence="2">The sequence shown here is derived from an EMBL/GenBank/DDBJ whole genome shotgun (WGS) entry which is preliminary data.</text>
</comment>
<gene>
    <name evidence="2" type="ORF">ENK44_03095</name>
</gene>
<proteinExistence type="predicted"/>
<keyword evidence="1" id="KW-0732">Signal</keyword>
<accession>A0A7V4TYD8</accession>
<evidence type="ECO:0000256" key="1">
    <source>
        <dbReference type="SAM" id="SignalP"/>
    </source>
</evidence>
<reference evidence="2" key="1">
    <citation type="journal article" date="2020" name="mSystems">
        <title>Genome- and Community-Level Interaction Insights into Carbon Utilization and Element Cycling Functions of Hydrothermarchaeota in Hydrothermal Sediment.</title>
        <authorList>
            <person name="Zhou Z."/>
            <person name="Liu Y."/>
            <person name="Xu W."/>
            <person name="Pan J."/>
            <person name="Luo Z.H."/>
            <person name="Li M."/>
        </authorList>
    </citation>
    <scope>NUCLEOTIDE SEQUENCE [LARGE SCALE GENOMIC DNA]</scope>
    <source>
        <strain evidence="2">HyVt-577</strain>
    </source>
</reference>
<name>A0A7V4TYD8_CALAY</name>
<feature type="chain" id="PRO_5030961500" description="DUF3996 domain-containing protein" evidence="1">
    <location>
        <begin position="19"/>
        <end position="149"/>
    </location>
</feature>
<organism evidence="2">
    <name type="scientific">Caldithrix abyssi</name>
    <dbReference type="NCBI Taxonomy" id="187145"/>
    <lineage>
        <taxon>Bacteria</taxon>
        <taxon>Pseudomonadati</taxon>
        <taxon>Calditrichota</taxon>
        <taxon>Calditrichia</taxon>
        <taxon>Calditrichales</taxon>
        <taxon>Calditrichaceae</taxon>
        <taxon>Caldithrix</taxon>
    </lineage>
</organism>